<gene>
    <name evidence="2" type="ORF">V1478_003261</name>
</gene>
<protein>
    <submittedName>
        <fullName evidence="2">PiggyBac transposable element-derived protein 4-like</fullName>
    </submittedName>
</protein>
<evidence type="ECO:0000313" key="3">
    <source>
        <dbReference type="Proteomes" id="UP001607302"/>
    </source>
</evidence>
<proteinExistence type="predicted"/>
<name>A0ABD2BS66_VESSQ</name>
<feature type="domain" description="PiggyBac transposable element-derived protein" evidence="1">
    <location>
        <begin position="97"/>
        <end position="190"/>
    </location>
</feature>
<organism evidence="2 3">
    <name type="scientific">Vespula squamosa</name>
    <name type="common">Southern yellow jacket</name>
    <name type="synonym">Wasp</name>
    <dbReference type="NCBI Taxonomy" id="30214"/>
    <lineage>
        <taxon>Eukaryota</taxon>
        <taxon>Metazoa</taxon>
        <taxon>Ecdysozoa</taxon>
        <taxon>Arthropoda</taxon>
        <taxon>Hexapoda</taxon>
        <taxon>Insecta</taxon>
        <taxon>Pterygota</taxon>
        <taxon>Neoptera</taxon>
        <taxon>Endopterygota</taxon>
        <taxon>Hymenoptera</taxon>
        <taxon>Apocrita</taxon>
        <taxon>Aculeata</taxon>
        <taxon>Vespoidea</taxon>
        <taxon>Vespidae</taxon>
        <taxon>Vespinae</taxon>
        <taxon>Vespula</taxon>
    </lineage>
</organism>
<reference evidence="2 3" key="1">
    <citation type="journal article" date="2024" name="Ann. Entomol. Soc. Am.">
        <title>Genomic analyses of the southern and eastern yellowjacket wasps (Hymenoptera: Vespidae) reveal evolutionary signatures of social life.</title>
        <authorList>
            <person name="Catto M.A."/>
            <person name="Caine P.B."/>
            <person name="Orr S.E."/>
            <person name="Hunt B.G."/>
            <person name="Goodisman M.A.D."/>
        </authorList>
    </citation>
    <scope>NUCLEOTIDE SEQUENCE [LARGE SCALE GENOMIC DNA]</scope>
    <source>
        <strain evidence="2">233</strain>
        <tissue evidence="2">Head and thorax</tissue>
    </source>
</reference>
<dbReference type="Proteomes" id="UP001607302">
    <property type="component" value="Unassembled WGS sequence"/>
</dbReference>
<sequence length="190" mass="22316">MYRTDLLKIPDMNLTVNEQLFPTKVRRKLTQYIPNKPDKFRIKFWLASDTNSKYIINGFHFWEKKILDRRQYQSVTFASLATKLSEKRTTLFGVTEENCPTWLLYKSNNFTLIIYKSKPSKKVTILSSKNKSVKINNDRKQPEIVAYYNKSKFGGDVTDQMARKYSVKSKSYRWAVQVSFNILDLASINA</sequence>
<keyword evidence="3" id="KW-1185">Reference proteome</keyword>
<accession>A0ABD2BS66</accession>
<dbReference type="PANTHER" id="PTHR46599:SF6">
    <property type="entry name" value="DUAL SPECIFICITY PHOSPHATASE 26"/>
    <property type="match status" value="1"/>
</dbReference>
<feature type="domain" description="PiggyBac transposable element-derived protein" evidence="1">
    <location>
        <begin position="10"/>
        <end position="85"/>
    </location>
</feature>
<evidence type="ECO:0000259" key="1">
    <source>
        <dbReference type="Pfam" id="PF13843"/>
    </source>
</evidence>
<dbReference type="PANTHER" id="PTHR46599">
    <property type="entry name" value="PIGGYBAC TRANSPOSABLE ELEMENT-DERIVED PROTEIN 4"/>
    <property type="match status" value="1"/>
</dbReference>
<dbReference type="AlphaFoldDB" id="A0ABD2BS66"/>
<dbReference type="Pfam" id="PF13843">
    <property type="entry name" value="DDE_Tnp_1_7"/>
    <property type="match status" value="2"/>
</dbReference>
<dbReference type="EMBL" id="JAUDFV010000064">
    <property type="protein sequence ID" value="KAL2735621.1"/>
    <property type="molecule type" value="Genomic_DNA"/>
</dbReference>
<comment type="caution">
    <text evidence="2">The sequence shown here is derived from an EMBL/GenBank/DDBJ whole genome shotgun (WGS) entry which is preliminary data.</text>
</comment>
<dbReference type="InterPro" id="IPR029526">
    <property type="entry name" value="PGBD"/>
</dbReference>
<evidence type="ECO:0000313" key="2">
    <source>
        <dbReference type="EMBL" id="KAL2735621.1"/>
    </source>
</evidence>